<evidence type="ECO:0000313" key="3">
    <source>
        <dbReference type="Proteomes" id="UP000256661"/>
    </source>
</evidence>
<dbReference type="RefSeq" id="WP_170177793.1">
    <property type="nucleotide sequence ID" value="NZ_QTTT01000001.1"/>
</dbReference>
<sequence>MAGFLKKVLGGESKQELDSCCGSVSVVPEDEVTETETAQERAEAKPVEPGARADR</sequence>
<evidence type="ECO:0000313" key="2">
    <source>
        <dbReference type="EMBL" id="REE99989.1"/>
    </source>
</evidence>
<protein>
    <submittedName>
        <fullName evidence="2">Uncharacterized protein</fullName>
    </submittedName>
</protein>
<keyword evidence="3" id="KW-1185">Reference proteome</keyword>
<name>A0A3D9SVK1_9ACTN</name>
<reference evidence="2 3" key="1">
    <citation type="submission" date="2018-08" db="EMBL/GenBank/DDBJ databases">
        <title>Sequencing the genomes of 1000 actinobacteria strains.</title>
        <authorList>
            <person name="Klenk H.-P."/>
        </authorList>
    </citation>
    <scope>NUCLEOTIDE SEQUENCE [LARGE SCALE GENOMIC DNA]</scope>
    <source>
        <strain evidence="2 3">DSM 43927</strain>
    </source>
</reference>
<dbReference type="EMBL" id="QTTT01000001">
    <property type="protein sequence ID" value="REE99989.1"/>
    <property type="molecule type" value="Genomic_DNA"/>
</dbReference>
<feature type="compositionally biased region" description="Basic and acidic residues" evidence="1">
    <location>
        <begin position="38"/>
        <end position="55"/>
    </location>
</feature>
<organism evidence="2 3">
    <name type="scientific">Thermomonospora umbrina</name>
    <dbReference type="NCBI Taxonomy" id="111806"/>
    <lineage>
        <taxon>Bacteria</taxon>
        <taxon>Bacillati</taxon>
        <taxon>Actinomycetota</taxon>
        <taxon>Actinomycetes</taxon>
        <taxon>Streptosporangiales</taxon>
        <taxon>Thermomonosporaceae</taxon>
        <taxon>Thermomonospora</taxon>
    </lineage>
</organism>
<dbReference type="AlphaFoldDB" id="A0A3D9SVK1"/>
<gene>
    <name evidence="2" type="ORF">DFJ69_5510</name>
</gene>
<evidence type="ECO:0000256" key="1">
    <source>
        <dbReference type="SAM" id="MobiDB-lite"/>
    </source>
</evidence>
<feature type="region of interest" description="Disordered" evidence="1">
    <location>
        <begin position="29"/>
        <end position="55"/>
    </location>
</feature>
<proteinExistence type="predicted"/>
<accession>A0A3D9SVK1</accession>
<dbReference type="Proteomes" id="UP000256661">
    <property type="component" value="Unassembled WGS sequence"/>
</dbReference>
<comment type="caution">
    <text evidence="2">The sequence shown here is derived from an EMBL/GenBank/DDBJ whole genome shotgun (WGS) entry which is preliminary data.</text>
</comment>